<organism evidence="1">
    <name type="scientific">marine sediment metagenome</name>
    <dbReference type="NCBI Taxonomy" id="412755"/>
    <lineage>
        <taxon>unclassified sequences</taxon>
        <taxon>metagenomes</taxon>
        <taxon>ecological metagenomes</taxon>
    </lineage>
</organism>
<sequence>MVQIEEGTIKGLNGINVEIQTDDLIAFRDRGKITRLDDVKELVSLEN</sequence>
<evidence type="ECO:0000313" key="1">
    <source>
        <dbReference type="EMBL" id="GAH44059.1"/>
    </source>
</evidence>
<reference evidence="1" key="1">
    <citation type="journal article" date="2014" name="Front. Microbiol.">
        <title>High frequency of phylogenetically diverse reductive dehalogenase-homologous genes in deep subseafloor sedimentary metagenomes.</title>
        <authorList>
            <person name="Kawai M."/>
            <person name="Futagami T."/>
            <person name="Toyoda A."/>
            <person name="Takaki Y."/>
            <person name="Nishi S."/>
            <person name="Hori S."/>
            <person name="Arai W."/>
            <person name="Tsubouchi T."/>
            <person name="Morono Y."/>
            <person name="Uchiyama I."/>
            <person name="Ito T."/>
            <person name="Fujiyama A."/>
            <person name="Inagaki F."/>
            <person name="Takami H."/>
        </authorList>
    </citation>
    <scope>NUCLEOTIDE SEQUENCE</scope>
    <source>
        <strain evidence="1">Expedition CK06-06</strain>
    </source>
</reference>
<dbReference type="EMBL" id="BARU01010003">
    <property type="protein sequence ID" value="GAH44059.1"/>
    <property type="molecule type" value="Genomic_DNA"/>
</dbReference>
<dbReference type="AlphaFoldDB" id="X1GR37"/>
<comment type="caution">
    <text evidence="1">The sequence shown here is derived from an EMBL/GenBank/DDBJ whole genome shotgun (WGS) entry which is preliminary data.</text>
</comment>
<proteinExistence type="predicted"/>
<accession>X1GR37</accession>
<name>X1GR37_9ZZZZ</name>
<gene>
    <name evidence="1" type="ORF">S03H2_19180</name>
</gene>
<protein>
    <submittedName>
        <fullName evidence="1">Uncharacterized protein</fullName>
    </submittedName>
</protein>